<comment type="caution">
    <text evidence="10">Lacks conserved residue(s) required for the propagation of feature annotation.</text>
</comment>
<reference evidence="13" key="1">
    <citation type="journal article" date="2015" name="MBio">
        <title>Genome-resolved metagenomic analysis reveals roles for candidate phyla and other microbial community members in biogeochemical transformations in oil reservoirs.</title>
        <authorList>
            <person name="Hu P."/>
            <person name="Tom L."/>
            <person name="Singh A."/>
            <person name="Thomas B.C."/>
            <person name="Baker B.J."/>
            <person name="Piceno Y.M."/>
            <person name="Andersen G.L."/>
            <person name="Banfield J.F."/>
        </authorList>
    </citation>
    <scope>NUCLEOTIDE SEQUENCE [LARGE SCALE GENOMIC DNA]</scope>
    <source>
        <strain evidence="13">56_747</strain>
    </source>
</reference>
<evidence type="ECO:0000256" key="3">
    <source>
        <dbReference type="ARBA" id="ARBA00022448"/>
    </source>
</evidence>
<dbReference type="GO" id="GO:0005315">
    <property type="term" value="F:phosphate transmembrane transporter activity"/>
    <property type="evidence" value="ECO:0007669"/>
    <property type="project" value="InterPro"/>
</dbReference>
<dbReference type="Proteomes" id="UP000057043">
    <property type="component" value="Unassembled WGS sequence"/>
</dbReference>
<dbReference type="PATRIC" id="fig|301375.6.peg.138"/>
<dbReference type="InterPro" id="IPR051124">
    <property type="entry name" value="Phosphate_Transport_Permease"/>
</dbReference>
<evidence type="ECO:0000313" key="13">
    <source>
        <dbReference type="EMBL" id="KUK96282.1"/>
    </source>
</evidence>
<evidence type="ECO:0000313" key="12">
    <source>
        <dbReference type="EMBL" id="KUK44835.1"/>
    </source>
</evidence>
<dbReference type="InterPro" id="IPR011864">
    <property type="entry name" value="Phosphate_PstC"/>
</dbReference>
<evidence type="ECO:0000256" key="2">
    <source>
        <dbReference type="ARBA" id="ARBA00007069"/>
    </source>
</evidence>
<organism evidence="13 14">
    <name type="scientific">Methanothrix harundinacea</name>
    <dbReference type="NCBI Taxonomy" id="301375"/>
    <lineage>
        <taxon>Archaea</taxon>
        <taxon>Methanobacteriati</taxon>
        <taxon>Methanobacteriota</taxon>
        <taxon>Stenosarchaea group</taxon>
        <taxon>Methanomicrobia</taxon>
        <taxon>Methanotrichales</taxon>
        <taxon>Methanotrichaceae</taxon>
        <taxon>Methanothrix</taxon>
    </lineage>
</organism>
<dbReference type="PANTHER" id="PTHR30425:SF1">
    <property type="entry name" value="PHOSPHATE TRANSPORT SYSTEM PERMEASE PROTEIN PSTC"/>
    <property type="match status" value="1"/>
</dbReference>
<keyword evidence="8 9" id="KW-0472">Membrane</keyword>
<evidence type="ECO:0000256" key="7">
    <source>
        <dbReference type="ARBA" id="ARBA00022989"/>
    </source>
</evidence>
<evidence type="ECO:0000256" key="5">
    <source>
        <dbReference type="ARBA" id="ARBA00022592"/>
    </source>
</evidence>
<name>A0A117MCD1_9EURY</name>
<protein>
    <recommendedName>
        <fullName evidence="10">Phosphate transport system permease protein</fullName>
    </recommendedName>
</protein>
<dbReference type="Pfam" id="PF00528">
    <property type="entry name" value="BPD_transp_1"/>
    <property type="match status" value="1"/>
</dbReference>
<feature type="transmembrane region" description="Helical" evidence="9">
    <location>
        <begin position="78"/>
        <end position="108"/>
    </location>
</feature>
<dbReference type="InterPro" id="IPR000515">
    <property type="entry name" value="MetI-like"/>
</dbReference>
<dbReference type="Proteomes" id="UP000053961">
    <property type="component" value="Unassembled WGS sequence"/>
</dbReference>
<evidence type="ECO:0000256" key="8">
    <source>
        <dbReference type="ARBA" id="ARBA00023136"/>
    </source>
</evidence>
<evidence type="ECO:0000256" key="10">
    <source>
        <dbReference type="RuleBase" id="RU363054"/>
    </source>
</evidence>
<comment type="subcellular location">
    <subcellularLocation>
        <location evidence="1 9">Cell membrane</location>
        <topology evidence="1 9">Multi-pass membrane protein</topology>
    </subcellularLocation>
</comment>
<dbReference type="NCBIfam" id="TIGR02138">
    <property type="entry name" value="phosphate_pstC"/>
    <property type="match status" value="1"/>
</dbReference>
<comment type="similarity">
    <text evidence="2 10">Belongs to the binding-protein-dependent transport system permease family. CysTW subfamily.</text>
</comment>
<evidence type="ECO:0000256" key="6">
    <source>
        <dbReference type="ARBA" id="ARBA00022692"/>
    </source>
</evidence>
<dbReference type="GO" id="GO:0005886">
    <property type="term" value="C:plasma membrane"/>
    <property type="evidence" value="ECO:0007669"/>
    <property type="project" value="UniProtKB-SubCell"/>
</dbReference>
<evidence type="ECO:0000256" key="9">
    <source>
        <dbReference type="RuleBase" id="RU363032"/>
    </source>
</evidence>
<dbReference type="GO" id="GO:0006817">
    <property type="term" value="P:phosphate ion transport"/>
    <property type="evidence" value="ECO:0007669"/>
    <property type="project" value="UniProtKB-KW"/>
</dbReference>
<feature type="transmembrane region" description="Helical" evidence="9">
    <location>
        <begin position="161"/>
        <end position="179"/>
    </location>
</feature>
<evidence type="ECO:0000259" key="11">
    <source>
        <dbReference type="PROSITE" id="PS50928"/>
    </source>
</evidence>
<accession>A0A117MCD1</accession>
<keyword evidence="6 9" id="KW-0812">Transmembrane</keyword>
<keyword evidence="5 10" id="KW-0592">Phosphate transport</keyword>
<keyword evidence="7 9" id="KW-1133">Transmembrane helix</keyword>
<evidence type="ECO:0000313" key="14">
    <source>
        <dbReference type="Proteomes" id="UP000053961"/>
    </source>
</evidence>
<dbReference type="Gene3D" id="1.10.3720.10">
    <property type="entry name" value="MetI-like"/>
    <property type="match status" value="1"/>
</dbReference>
<comment type="caution">
    <text evidence="13">The sequence shown here is derived from an EMBL/GenBank/DDBJ whole genome shotgun (WGS) entry which is preliminary data.</text>
</comment>
<dbReference type="CDD" id="cd06261">
    <property type="entry name" value="TM_PBP2"/>
    <property type="match status" value="1"/>
</dbReference>
<dbReference type="EMBL" id="LGFT01000014">
    <property type="protein sequence ID" value="KUK44835.1"/>
    <property type="molecule type" value="Genomic_DNA"/>
</dbReference>
<feature type="transmembrane region" description="Helical" evidence="9">
    <location>
        <begin position="30"/>
        <end position="50"/>
    </location>
</feature>
<dbReference type="EMBL" id="LGHB01000016">
    <property type="protein sequence ID" value="KUK96282.1"/>
    <property type="molecule type" value="Genomic_DNA"/>
</dbReference>
<dbReference type="AlphaFoldDB" id="A0A117MCD1"/>
<feature type="transmembrane region" description="Helical" evidence="9">
    <location>
        <begin position="276"/>
        <end position="299"/>
    </location>
</feature>
<reference evidence="14 15" key="2">
    <citation type="journal article" date="2015" name="MBio">
        <title>Genome-Resolved Metagenomic Analysis Reveals Roles for Candidate Phyla and Other Microbial Community Members in Biogeochemical Transformations in Oil Reservoirs.</title>
        <authorList>
            <person name="Hu P."/>
            <person name="Tom L."/>
            <person name="Singh A."/>
            <person name="Thomas B.C."/>
            <person name="Baker B.J."/>
            <person name="Piceno Y.M."/>
            <person name="Andersen G.L."/>
            <person name="Banfield J.F."/>
        </authorList>
    </citation>
    <scope>NUCLEOTIDE SEQUENCE [LARGE SCALE GENOMIC DNA]</scope>
    <source>
        <strain evidence="12">57_489</strain>
    </source>
</reference>
<evidence type="ECO:0000256" key="4">
    <source>
        <dbReference type="ARBA" id="ARBA00022475"/>
    </source>
</evidence>
<keyword evidence="4 10" id="KW-1003">Cell membrane</keyword>
<sequence length="313" mass="33932">MKERSDDDMDPPAERGVRPPPRYGDRFVEMFLFFAAIASILVMLLIFYFLTYESVLAFREVGILDMILGQKWHPAGEIFGMLPIIVGSVLITFIALFINILVGIPLAIYLSELAGPWSRELLKPAIELLAGVPSIVYGFLGVLVLVVYLEKSFDMLTGRSILAGAILLGIMFIPALTTICEDALRAVPKEFKEGSLALGATHWQTVRRVTLPAASSGIIAAVILNVGRIIGETMAALLVVGNVARLPSPIFDAFDRGAIFTSVIAGEMGEVAHGSIHYHALFAVGFVLLVIVTVLNISADLVRDAIQKKFGGY</sequence>
<gene>
    <name evidence="12" type="ORF">XD72_0795</name>
    <name evidence="13" type="ORF">XE07_1219</name>
</gene>
<proteinExistence type="inferred from homology"/>
<evidence type="ECO:0000256" key="1">
    <source>
        <dbReference type="ARBA" id="ARBA00004651"/>
    </source>
</evidence>
<comment type="function">
    <text evidence="10">Part of the binding-protein-dependent transport system for phosphate; probably responsible for the translocation of the substrate across the membrane.</text>
</comment>
<keyword evidence="3 9" id="KW-0813">Transport</keyword>
<dbReference type="PANTHER" id="PTHR30425">
    <property type="entry name" value="PHOSPHATE TRANSPORT SYSTEM PERMEASE PROTEIN PST"/>
    <property type="match status" value="1"/>
</dbReference>
<dbReference type="SUPFAM" id="SSF161098">
    <property type="entry name" value="MetI-like"/>
    <property type="match status" value="1"/>
</dbReference>
<feature type="domain" description="ABC transmembrane type-1" evidence="11">
    <location>
        <begin position="85"/>
        <end position="299"/>
    </location>
</feature>
<evidence type="ECO:0000313" key="15">
    <source>
        <dbReference type="Proteomes" id="UP000057043"/>
    </source>
</evidence>
<feature type="transmembrane region" description="Helical" evidence="9">
    <location>
        <begin position="128"/>
        <end position="149"/>
    </location>
</feature>
<dbReference type="InterPro" id="IPR035906">
    <property type="entry name" value="MetI-like_sf"/>
</dbReference>
<dbReference type="PROSITE" id="PS50928">
    <property type="entry name" value="ABC_TM1"/>
    <property type="match status" value="1"/>
</dbReference>